<keyword evidence="1" id="KW-0479">Metal-binding</keyword>
<dbReference type="CDD" id="cd10567">
    <property type="entry name" value="SWIB-MDM2_like"/>
    <property type="match status" value="1"/>
</dbReference>
<feature type="domain" description="Plus3" evidence="8">
    <location>
        <begin position="426"/>
        <end position="560"/>
    </location>
</feature>
<dbReference type="SUPFAM" id="SSF57903">
    <property type="entry name" value="FYVE/PHD zinc finger"/>
    <property type="match status" value="1"/>
</dbReference>
<feature type="non-terminal residue" evidence="10">
    <location>
        <position position="1"/>
    </location>
</feature>
<accession>A0AA38CAZ5</accession>
<dbReference type="InterPro" id="IPR036885">
    <property type="entry name" value="SWIB_MDM2_dom_sf"/>
</dbReference>
<evidence type="ECO:0000256" key="3">
    <source>
        <dbReference type="ARBA" id="ARBA00022833"/>
    </source>
</evidence>
<sequence length="588" mass="67949">MDAPAGEERRELILVQDEDEDEDEDEALAEAELKNDFNLGRKRRGRKPKSHSSSAKKEEEKEEDEDVCFACYDGGNLVLCDGKRCPKAYHAECVGRDEAFFQSKGHWICGWHSCTLCEKPAKYLCYTCTYSVCRACIREAEFVCIKKNKGFCENCLPLVLMIEEDKNVHSDGVKVDFSDKETWEYLFKDYWLELKDKLSLTLMQIQKAKNPYKDVEDLGSDETFDEEDASATSSDGGSDQLVEEYNISMKRRRRSRSFTAGVRHDVLPEQEPRTKEKLGLREFNGWASKKLLEFIGYLKEDTEKAISIFEVQRLLLQYIKENKLQDPRKRSVITCDERLLCLFGKPFVGRFEMLKLLESHFSSKQSCFMEGNSVCEIQEDPQCDSDNQTEFGATKEKVGRISDKKRKSRKKMDDKASRPNPNDFAAINVHNIGLIYLRRTLIEDLLEDLTSFNIKVVGSFVRIRTSGVGNRQEVFYRLVQVVGTHNIGEAYHTGRKTTDIILEILNLNKKEDISIDSVSNQDFTEEECRRLRQSVRCGLVTRPTVNDIEEKAQALHEVKLNDWFETELLRLSHLRDRASEKGHRKEYP</sequence>
<evidence type="ECO:0000313" key="11">
    <source>
        <dbReference type="Proteomes" id="UP000824469"/>
    </source>
</evidence>
<evidence type="ECO:0000256" key="2">
    <source>
        <dbReference type="ARBA" id="ARBA00022771"/>
    </source>
</evidence>
<dbReference type="InterPro" id="IPR001965">
    <property type="entry name" value="Znf_PHD"/>
</dbReference>
<keyword evidence="3" id="KW-0862">Zinc</keyword>
<dbReference type="InterPro" id="IPR013083">
    <property type="entry name" value="Znf_RING/FYVE/PHD"/>
</dbReference>
<dbReference type="SUPFAM" id="SSF159042">
    <property type="entry name" value="Plus3-like"/>
    <property type="match status" value="1"/>
</dbReference>
<evidence type="ECO:0000256" key="1">
    <source>
        <dbReference type="ARBA" id="ARBA00022723"/>
    </source>
</evidence>
<dbReference type="Gene3D" id="3.90.70.200">
    <property type="entry name" value="Plus-3 domain"/>
    <property type="match status" value="1"/>
</dbReference>
<feature type="compositionally biased region" description="Acidic residues" evidence="6">
    <location>
        <begin position="16"/>
        <end position="29"/>
    </location>
</feature>
<dbReference type="Pfam" id="PF03126">
    <property type="entry name" value="Plus-3"/>
    <property type="match status" value="1"/>
</dbReference>
<dbReference type="InterPro" id="IPR019835">
    <property type="entry name" value="SWIB_domain"/>
</dbReference>
<dbReference type="EMBL" id="JAHRHJ020000010">
    <property type="protein sequence ID" value="KAH9298266.1"/>
    <property type="molecule type" value="Genomic_DNA"/>
</dbReference>
<dbReference type="SMART" id="SM00719">
    <property type="entry name" value="Plus3"/>
    <property type="match status" value="1"/>
</dbReference>
<comment type="caution">
    <text evidence="10">The sequence shown here is derived from an EMBL/GenBank/DDBJ whole genome shotgun (WGS) entry which is preliminary data.</text>
</comment>
<dbReference type="SUPFAM" id="SSF47592">
    <property type="entry name" value="SWIB/MDM2 domain"/>
    <property type="match status" value="1"/>
</dbReference>
<feature type="domain" description="DM2" evidence="9">
    <location>
        <begin position="280"/>
        <end position="363"/>
    </location>
</feature>
<evidence type="ECO:0000259" key="8">
    <source>
        <dbReference type="PROSITE" id="PS51360"/>
    </source>
</evidence>
<reference evidence="10 11" key="1">
    <citation type="journal article" date="2021" name="Nat. Plants">
        <title>The Taxus genome provides insights into paclitaxel biosynthesis.</title>
        <authorList>
            <person name="Xiong X."/>
            <person name="Gou J."/>
            <person name="Liao Q."/>
            <person name="Li Y."/>
            <person name="Zhou Q."/>
            <person name="Bi G."/>
            <person name="Li C."/>
            <person name="Du R."/>
            <person name="Wang X."/>
            <person name="Sun T."/>
            <person name="Guo L."/>
            <person name="Liang H."/>
            <person name="Lu P."/>
            <person name="Wu Y."/>
            <person name="Zhang Z."/>
            <person name="Ro D.K."/>
            <person name="Shang Y."/>
            <person name="Huang S."/>
            <person name="Yan J."/>
        </authorList>
    </citation>
    <scope>NUCLEOTIDE SEQUENCE [LARGE SCALE GENOMIC DNA]</scope>
    <source>
        <strain evidence="10">Ta-2019</strain>
    </source>
</reference>
<feature type="compositionally biased region" description="Basic and acidic residues" evidence="6">
    <location>
        <begin position="1"/>
        <end position="12"/>
    </location>
</feature>
<feature type="domain" description="PHD-type" evidence="7">
    <location>
        <begin position="65"/>
        <end position="131"/>
    </location>
</feature>
<dbReference type="InterPro" id="IPR003121">
    <property type="entry name" value="SWIB_MDM2_domain"/>
</dbReference>
<evidence type="ECO:0000256" key="6">
    <source>
        <dbReference type="SAM" id="MobiDB-lite"/>
    </source>
</evidence>
<dbReference type="PANTHER" id="PTHR46695">
    <property type="entry name" value="ZINC FINGER CCCH DOMAIN-CONTAINING PROTEIN 44-RELATED"/>
    <property type="match status" value="1"/>
</dbReference>
<feature type="region of interest" description="Disordered" evidence="6">
    <location>
        <begin position="39"/>
        <end position="58"/>
    </location>
</feature>
<dbReference type="GO" id="GO:0008270">
    <property type="term" value="F:zinc ion binding"/>
    <property type="evidence" value="ECO:0007669"/>
    <property type="project" value="UniProtKB-KW"/>
</dbReference>
<dbReference type="InterPro" id="IPR058668">
    <property type="entry name" value="NERD_dom"/>
</dbReference>
<dbReference type="SMART" id="SM00249">
    <property type="entry name" value="PHD"/>
    <property type="match status" value="1"/>
</dbReference>
<dbReference type="Gene3D" id="3.30.40.10">
    <property type="entry name" value="Zinc/RING finger domain, C3HC4 (zinc finger)"/>
    <property type="match status" value="1"/>
</dbReference>
<dbReference type="Pfam" id="PF25980">
    <property type="entry name" value="NERD_plant"/>
    <property type="match status" value="1"/>
</dbReference>
<dbReference type="InterPro" id="IPR019786">
    <property type="entry name" value="Zinc_finger_PHD-type_CS"/>
</dbReference>
<dbReference type="SMART" id="SM00151">
    <property type="entry name" value="SWIB"/>
    <property type="match status" value="1"/>
</dbReference>
<dbReference type="FunFam" id="3.30.40.10:FF:000303">
    <property type="entry name" value="Zinc finger CCCH domain-containing protein 19"/>
    <property type="match status" value="1"/>
</dbReference>
<dbReference type="InterPro" id="IPR019787">
    <property type="entry name" value="Znf_PHD-finger"/>
</dbReference>
<feature type="region of interest" description="Disordered" evidence="6">
    <location>
        <begin position="1"/>
        <end position="34"/>
    </location>
</feature>
<gene>
    <name evidence="10" type="ORF">KI387_029948</name>
</gene>
<protein>
    <submittedName>
        <fullName evidence="10">Uncharacterized protein</fullName>
    </submittedName>
</protein>
<dbReference type="InterPro" id="IPR011011">
    <property type="entry name" value="Znf_FYVE_PHD"/>
</dbReference>
<dbReference type="Pfam" id="PF02201">
    <property type="entry name" value="SWIB"/>
    <property type="match status" value="1"/>
</dbReference>
<keyword evidence="4" id="KW-0238">DNA-binding</keyword>
<dbReference type="PROSITE" id="PS51925">
    <property type="entry name" value="SWIB_MDM2"/>
    <property type="match status" value="1"/>
</dbReference>
<organism evidence="10 11">
    <name type="scientific">Taxus chinensis</name>
    <name type="common">Chinese yew</name>
    <name type="synonym">Taxus wallichiana var. chinensis</name>
    <dbReference type="NCBI Taxonomy" id="29808"/>
    <lineage>
        <taxon>Eukaryota</taxon>
        <taxon>Viridiplantae</taxon>
        <taxon>Streptophyta</taxon>
        <taxon>Embryophyta</taxon>
        <taxon>Tracheophyta</taxon>
        <taxon>Spermatophyta</taxon>
        <taxon>Pinopsida</taxon>
        <taxon>Pinidae</taxon>
        <taxon>Conifers II</taxon>
        <taxon>Cupressales</taxon>
        <taxon>Taxaceae</taxon>
        <taxon>Taxus</taxon>
    </lineage>
</organism>
<dbReference type="PANTHER" id="PTHR46695:SF5">
    <property type="entry name" value="RNA POLYMERASE-ASSOCIATED PROTEIN RTF1 HOMOLOG"/>
    <property type="match status" value="1"/>
</dbReference>
<evidence type="ECO:0000259" key="9">
    <source>
        <dbReference type="PROSITE" id="PS51925"/>
    </source>
</evidence>
<evidence type="ECO:0000313" key="10">
    <source>
        <dbReference type="EMBL" id="KAH9298266.1"/>
    </source>
</evidence>
<dbReference type="Gene3D" id="1.10.245.10">
    <property type="entry name" value="SWIB/MDM2 domain"/>
    <property type="match status" value="1"/>
</dbReference>
<dbReference type="PROSITE" id="PS01359">
    <property type="entry name" value="ZF_PHD_1"/>
    <property type="match status" value="1"/>
</dbReference>
<dbReference type="CDD" id="cd15568">
    <property type="entry name" value="PHD5_NSD"/>
    <property type="match status" value="1"/>
</dbReference>
<proteinExistence type="predicted"/>
<feature type="compositionally biased region" description="Basic residues" evidence="6">
    <location>
        <begin position="40"/>
        <end position="50"/>
    </location>
</feature>
<dbReference type="PROSITE" id="PS50016">
    <property type="entry name" value="ZF_PHD_2"/>
    <property type="match status" value="1"/>
</dbReference>
<dbReference type="AlphaFoldDB" id="A0AA38CAZ5"/>
<dbReference type="GO" id="GO:0003677">
    <property type="term" value="F:DNA binding"/>
    <property type="evidence" value="ECO:0007669"/>
    <property type="project" value="UniProtKB-KW"/>
</dbReference>
<name>A0AA38CAZ5_TAXCH</name>
<dbReference type="InterPro" id="IPR004343">
    <property type="entry name" value="Plus-3_dom"/>
</dbReference>
<dbReference type="Proteomes" id="UP000824469">
    <property type="component" value="Unassembled WGS sequence"/>
</dbReference>
<keyword evidence="11" id="KW-1185">Reference proteome</keyword>
<evidence type="ECO:0000256" key="5">
    <source>
        <dbReference type="PROSITE-ProRule" id="PRU00146"/>
    </source>
</evidence>
<feature type="region of interest" description="Disordered" evidence="6">
    <location>
        <begin position="394"/>
        <end position="420"/>
    </location>
</feature>
<dbReference type="OMA" id="NGRMEWA"/>
<dbReference type="PROSITE" id="PS51360">
    <property type="entry name" value="PLUS3"/>
    <property type="match status" value="1"/>
</dbReference>
<evidence type="ECO:0000259" key="7">
    <source>
        <dbReference type="PROSITE" id="PS50016"/>
    </source>
</evidence>
<keyword evidence="2 5" id="KW-0863">Zinc-finger</keyword>
<dbReference type="InterPro" id="IPR036128">
    <property type="entry name" value="Plus3-like_sf"/>
</dbReference>
<evidence type="ECO:0000256" key="4">
    <source>
        <dbReference type="ARBA" id="ARBA00023125"/>
    </source>
</evidence>